<evidence type="ECO:0000256" key="2">
    <source>
        <dbReference type="ARBA" id="ARBA00022553"/>
    </source>
</evidence>
<keyword evidence="4" id="KW-0812">Transmembrane</keyword>
<dbReference type="EMBL" id="CP086355">
    <property type="protein sequence ID" value="UNI15779.1"/>
    <property type="molecule type" value="Genomic_DNA"/>
</dbReference>
<keyword evidence="2" id="KW-0597">Phosphoprotein</keyword>
<feature type="domain" description="AMP-dependent synthetase/ligase" evidence="5">
    <location>
        <begin position="65"/>
        <end position="395"/>
    </location>
</feature>
<keyword evidence="1" id="KW-0596">Phosphopantetheine</keyword>
<dbReference type="InterPro" id="IPR000873">
    <property type="entry name" value="AMP-dep_synth/lig_dom"/>
</dbReference>
<dbReference type="GO" id="GO:0031177">
    <property type="term" value="F:phosphopantetheine binding"/>
    <property type="evidence" value="ECO:0007669"/>
    <property type="project" value="TreeGrafter"/>
</dbReference>
<sequence>MRNRRELGISGTAMNVGVVIGVGVVAENEELQKVMLRMGMDMINEEELLYQLEEAMLADKTVAPMTISYRKLMEGADSVTSELLDAGAKPGDRIGLLALPGVEAVTGLLGTLMTGSCYAALDAEFAHDRLSFMLTDSGANPLLVGPGQDARAAEILSKVVVVAPKVVRTDDATAAGRTVSQPRPRHPNDPRSTGTPKGVILKESNTQAMLSALDKDYGFSHNYNSVAHTTMSFDLSIVQIFGGLSAATVSIASLETRKDPSALAEFMMNEGVTVTYFTPTQFALLMEFNEAVVKRCAKYWVAYFAGERLPVRVAKAFYDLGTPATFYNTWSPSELVVQTSVAEISPPEEDVVNLPIGHPMDNCRHYLLDAKGNPVPFGQVGELVVGGVQVGTGYLNRPEVSARSFVEDPFASEDDRERGWNRIFKTGDRGRFRADGQLEFHGRIAGDKQIKLRGFRIDLGEVEQLIFKESQNLKKAGALIDIAVVARTVDLDEQQLVAYLVPKSNITGEAERGATVSPETSPRCASWSA</sequence>
<dbReference type="Gene3D" id="3.30.300.30">
    <property type="match status" value="1"/>
</dbReference>
<dbReference type="OrthoDB" id="329835at2759"/>
<evidence type="ECO:0000256" key="4">
    <source>
        <dbReference type="SAM" id="Phobius"/>
    </source>
</evidence>
<proteinExistence type="predicted"/>
<dbReference type="RefSeq" id="XP_047839260.1">
    <property type="nucleotide sequence ID" value="XM_047983290.1"/>
</dbReference>
<dbReference type="KEGG" id="ptkz:JDV02_002281"/>
<evidence type="ECO:0000256" key="1">
    <source>
        <dbReference type="ARBA" id="ARBA00022450"/>
    </source>
</evidence>
<dbReference type="InterPro" id="IPR045851">
    <property type="entry name" value="AMP-bd_C_sf"/>
</dbReference>
<evidence type="ECO:0000259" key="5">
    <source>
        <dbReference type="Pfam" id="PF00501"/>
    </source>
</evidence>
<dbReference type="GeneID" id="72064242"/>
<feature type="transmembrane region" description="Helical" evidence="4">
    <location>
        <begin position="7"/>
        <end position="26"/>
    </location>
</feature>
<dbReference type="Pfam" id="PF00501">
    <property type="entry name" value="AMP-binding"/>
    <property type="match status" value="1"/>
</dbReference>
<organism evidence="6 7">
    <name type="scientific">Purpureocillium takamizusanense</name>
    <dbReference type="NCBI Taxonomy" id="2060973"/>
    <lineage>
        <taxon>Eukaryota</taxon>
        <taxon>Fungi</taxon>
        <taxon>Dikarya</taxon>
        <taxon>Ascomycota</taxon>
        <taxon>Pezizomycotina</taxon>
        <taxon>Sordariomycetes</taxon>
        <taxon>Hypocreomycetidae</taxon>
        <taxon>Hypocreales</taxon>
        <taxon>Ophiocordycipitaceae</taxon>
        <taxon>Purpureocillium</taxon>
    </lineage>
</organism>
<dbReference type="Proteomes" id="UP000829364">
    <property type="component" value="Chromosome 2"/>
</dbReference>
<dbReference type="PANTHER" id="PTHR45527">
    <property type="entry name" value="NONRIBOSOMAL PEPTIDE SYNTHETASE"/>
    <property type="match status" value="1"/>
</dbReference>
<gene>
    <name evidence="6" type="ORF">JDV02_002281</name>
</gene>
<evidence type="ECO:0000313" key="7">
    <source>
        <dbReference type="Proteomes" id="UP000829364"/>
    </source>
</evidence>
<evidence type="ECO:0000313" key="6">
    <source>
        <dbReference type="EMBL" id="UNI15779.1"/>
    </source>
</evidence>
<dbReference type="InterPro" id="IPR042099">
    <property type="entry name" value="ANL_N_sf"/>
</dbReference>
<reference evidence="6" key="1">
    <citation type="submission" date="2021-11" db="EMBL/GenBank/DDBJ databases">
        <title>Purpureocillium_takamizusanense_genome.</title>
        <authorList>
            <person name="Nguyen N.-H."/>
        </authorList>
    </citation>
    <scope>NUCLEOTIDE SEQUENCE</scope>
    <source>
        <strain evidence="6">PT3</strain>
    </source>
</reference>
<dbReference type="AlphaFoldDB" id="A0A9Q8QB36"/>
<name>A0A9Q8QB36_9HYPO</name>
<protein>
    <recommendedName>
        <fullName evidence="5">AMP-dependent synthetase/ligase domain-containing protein</fullName>
    </recommendedName>
</protein>
<accession>A0A9Q8QB36</accession>
<keyword evidence="7" id="KW-1185">Reference proteome</keyword>
<dbReference type="PANTHER" id="PTHR45527:SF1">
    <property type="entry name" value="FATTY ACID SYNTHASE"/>
    <property type="match status" value="1"/>
</dbReference>
<evidence type="ECO:0000256" key="3">
    <source>
        <dbReference type="SAM" id="MobiDB-lite"/>
    </source>
</evidence>
<feature type="region of interest" description="Disordered" evidence="3">
    <location>
        <begin position="172"/>
        <end position="198"/>
    </location>
</feature>
<dbReference type="GO" id="GO:0044550">
    <property type="term" value="P:secondary metabolite biosynthetic process"/>
    <property type="evidence" value="ECO:0007669"/>
    <property type="project" value="TreeGrafter"/>
</dbReference>
<dbReference type="Gene3D" id="3.40.50.12780">
    <property type="entry name" value="N-terminal domain of ligase-like"/>
    <property type="match status" value="1"/>
</dbReference>
<dbReference type="SUPFAM" id="SSF56801">
    <property type="entry name" value="Acetyl-CoA synthetase-like"/>
    <property type="match status" value="1"/>
</dbReference>
<keyword evidence="4" id="KW-0472">Membrane</keyword>
<keyword evidence="4" id="KW-1133">Transmembrane helix</keyword>
<dbReference type="GO" id="GO:0043041">
    <property type="term" value="P:amino acid activation for nonribosomal peptide biosynthetic process"/>
    <property type="evidence" value="ECO:0007669"/>
    <property type="project" value="TreeGrafter"/>
</dbReference>
<dbReference type="GO" id="GO:0005737">
    <property type="term" value="C:cytoplasm"/>
    <property type="evidence" value="ECO:0007669"/>
    <property type="project" value="TreeGrafter"/>
</dbReference>
<feature type="region of interest" description="Disordered" evidence="3">
    <location>
        <begin position="510"/>
        <end position="529"/>
    </location>
</feature>